<dbReference type="GO" id="GO:0046872">
    <property type="term" value="F:metal ion binding"/>
    <property type="evidence" value="ECO:0007669"/>
    <property type="project" value="InterPro"/>
</dbReference>
<comment type="caution">
    <text evidence="2">The sequence shown here is derived from an EMBL/GenBank/DDBJ whole genome shotgun (WGS) entry which is preliminary data.</text>
</comment>
<dbReference type="PANTHER" id="PTHR33531">
    <property type="entry name" value="RUBRERYTHRIN SUBFAMILY"/>
    <property type="match status" value="1"/>
</dbReference>
<gene>
    <name evidence="2" type="ORF">ENP86_00860</name>
</gene>
<dbReference type="AlphaFoldDB" id="A0A7V1EH54"/>
<dbReference type="CDD" id="cd01045">
    <property type="entry name" value="Ferritin_like_AB"/>
    <property type="match status" value="1"/>
</dbReference>
<dbReference type="GO" id="GO:0016491">
    <property type="term" value="F:oxidoreductase activity"/>
    <property type="evidence" value="ECO:0007669"/>
    <property type="project" value="InterPro"/>
</dbReference>
<accession>A0A7V1EH54</accession>
<evidence type="ECO:0000259" key="1">
    <source>
        <dbReference type="Pfam" id="PF02915"/>
    </source>
</evidence>
<dbReference type="InterPro" id="IPR003251">
    <property type="entry name" value="Rr_diiron-bd_dom"/>
</dbReference>
<dbReference type="Pfam" id="PF02915">
    <property type="entry name" value="Rubrerythrin"/>
    <property type="match status" value="1"/>
</dbReference>
<feature type="domain" description="Rubrerythrin diiron-binding" evidence="1">
    <location>
        <begin position="6"/>
        <end position="146"/>
    </location>
</feature>
<sequence length="170" mass="19961">MEKAIEILKTGISIEKNGLSTYLNFAYKTKEPTGKNMFIKLAQDELQHMEVLEKMLDGIMCNRTWVCETIPESFIEKIAPRIRAIDKMKSEEGQDELSALKTALDLEKRSIEFYNENKRFVNNPEAIKIFDRIIEMEESHYDLIQAEIDHIEQTGFWFGIREFTMEGERE</sequence>
<dbReference type="Gene3D" id="1.20.1260.10">
    <property type="match status" value="1"/>
</dbReference>
<name>A0A7V1EH54_UNCW3</name>
<protein>
    <submittedName>
        <fullName evidence="2">Rubrerythrin</fullName>
    </submittedName>
</protein>
<evidence type="ECO:0000313" key="2">
    <source>
        <dbReference type="EMBL" id="HDY58097.1"/>
    </source>
</evidence>
<dbReference type="InterPro" id="IPR012347">
    <property type="entry name" value="Ferritin-like"/>
</dbReference>
<reference evidence="2" key="1">
    <citation type="journal article" date="2020" name="mSystems">
        <title>Genome- and Community-Level Interaction Insights into Carbon Utilization and Element Cycling Functions of Hydrothermarchaeota in Hydrothermal Sediment.</title>
        <authorList>
            <person name="Zhou Z."/>
            <person name="Liu Y."/>
            <person name="Xu W."/>
            <person name="Pan J."/>
            <person name="Luo Z.H."/>
            <person name="Li M."/>
        </authorList>
    </citation>
    <scope>NUCLEOTIDE SEQUENCE [LARGE SCALE GENOMIC DNA]</scope>
    <source>
        <strain evidence="2">SpSt-258</strain>
    </source>
</reference>
<dbReference type="PANTHER" id="PTHR33531:SF7">
    <property type="entry name" value="HYPOTHETICAL MEMBRANE PROTEIN, CONSERVED"/>
    <property type="match status" value="1"/>
</dbReference>
<proteinExistence type="predicted"/>
<dbReference type="InterPro" id="IPR009078">
    <property type="entry name" value="Ferritin-like_SF"/>
</dbReference>
<dbReference type="SUPFAM" id="SSF47240">
    <property type="entry name" value="Ferritin-like"/>
    <property type="match status" value="1"/>
</dbReference>
<dbReference type="EMBL" id="DSKY01000002">
    <property type="protein sequence ID" value="HDY58097.1"/>
    <property type="molecule type" value="Genomic_DNA"/>
</dbReference>
<organism evidence="2">
    <name type="scientific">candidate division WOR-3 bacterium</name>
    <dbReference type="NCBI Taxonomy" id="2052148"/>
    <lineage>
        <taxon>Bacteria</taxon>
        <taxon>Bacteria division WOR-3</taxon>
    </lineage>
</organism>